<feature type="domain" description="FAD-binding" evidence="1">
    <location>
        <begin position="5"/>
        <end position="166"/>
    </location>
</feature>
<dbReference type="AlphaFoldDB" id="A0A8J8MLV0"/>
<keyword evidence="3" id="KW-1185">Reference proteome</keyword>
<dbReference type="PRINTS" id="PR00420">
    <property type="entry name" value="RNGMNOXGNASE"/>
</dbReference>
<dbReference type="PANTHER" id="PTHR42685">
    <property type="entry name" value="GERANYLGERANYL DIPHOSPHATE REDUCTASE"/>
    <property type="match status" value="1"/>
</dbReference>
<evidence type="ECO:0000259" key="1">
    <source>
        <dbReference type="Pfam" id="PF01494"/>
    </source>
</evidence>
<evidence type="ECO:0000313" key="3">
    <source>
        <dbReference type="Proteomes" id="UP000683246"/>
    </source>
</evidence>
<dbReference type="Pfam" id="PF01494">
    <property type="entry name" value="FAD_binding_3"/>
    <property type="match status" value="1"/>
</dbReference>
<dbReference type="PANTHER" id="PTHR42685:SF22">
    <property type="entry name" value="CONDITIONED MEDIUM FACTOR RECEPTOR 1"/>
    <property type="match status" value="1"/>
</dbReference>
<dbReference type="KEGG" id="vpy:HZI73_16440"/>
<dbReference type="GO" id="GO:0071949">
    <property type="term" value="F:FAD binding"/>
    <property type="evidence" value="ECO:0007669"/>
    <property type="project" value="InterPro"/>
</dbReference>
<name>A0A8J8MLV0_9FIRM</name>
<gene>
    <name evidence="2" type="ORF">HZI73_16440</name>
</gene>
<dbReference type="InterPro" id="IPR050407">
    <property type="entry name" value="Geranylgeranyl_reductase"/>
</dbReference>
<dbReference type="InterPro" id="IPR002938">
    <property type="entry name" value="FAD-bd"/>
</dbReference>
<dbReference type="EMBL" id="CP058649">
    <property type="protein sequence ID" value="QUI23782.1"/>
    <property type="molecule type" value="Genomic_DNA"/>
</dbReference>
<reference evidence="2" key="1">
    <citation type="submission" date="2020-07" db="EMBL/GenBank/DDBJ databases">
        <title>Vallitalea pronyensis genome.</title>
        <authorList>
            <person name="Postec A."/>
        </authorList>
    </citation>
    <scope>NUCLEOTIDE SEQUENCE</scope>
    <source>
        <strain evidence="2">FatNI3</strain>
    </source>
</reference>
<dbReference type="RefSeq" id="WP_212694469.1">
    <property type="nucleotide sequence ID" value="NZ_CP058649.1"/>
</dbReference>
<dbReference type="InterPro" id="IPR036188">
    <property type="entry name" value="FAD/NAD-bd_sf"/>
</dbReference>
<proteinExistence type="predicted"/>
<sequence>MNKSYDIIVIGAGPAGTMAAYNLAKHFKVLIVEAYPLPRNKSCSGVLIKKSVDILETYFGPIPGNVKTTPWTTNGITIVDASMKGQDYIDEGMNVRRDYFDYWLTQHAIQAGADLIDNARVIKIQDNRTDVSVTIKGKQTHHINTKIVIACDGVNGTSRMLTQTPQQDKVVTYQNFYQGRASIDQSKFYAYISKDFSEYDAWINTKDNLIVIGTIAKTLTKAVDFHEQFVNFLKKDISLHIEKEIKSEAWCLPLVIPDLPVVLRNKRVFFAGEAAGLLNPFGEGISIALMSGLSIADACSHQKSSELMDCKDIEEKYRMNMADELVRMKRQWDFLKNFHPYFWENTLKCTR</sequence>
<evidence type="ECO:0000313" key="2">
    <source>
        <dbReference type="EMBL" id="QUI23782.1"/>
    </source>
</evidence>
<dbReference type="Proteomes" id="UP000683246">
    <property type="component" value="Chromosome"/>
</dbReference>
<organism evidence="2 3">
    <name type="scientific">Vallitalea pronyensis</name>
    <dbReference type="NCBI Taxonomy" id="1348613"/>
    <lineage>
        <taxon>Bacteria</taxon>
        <taxon>Bacillati</taxon>
        <taxon>Bacillota</taxon>
        <taxon>Clostridia</taxon>
        <taxon>Lachnospirales</taxon>
        <taxon>Vallitaleaceae</taxon>
        <taxon>Vallitalea</taxon>
    </lineage>
</organism>
<accession>A0A8J8MLV0</accession>
<protein>
    <submittedName>
        <fullName evidence="2">NAD(P)/FAD-dependent oxidoreductase</fullName>
    </submittedName>
</protein>
<dbReference type="SUPFAM" id="SSF51905">
    <property type="entry name" value="FAD/NAD(P)-binding domain"/>
    <property type="match status" value="1"/>
</dbReference>
<dbReference type="Gene3D" id="3.50.50.60">
    <property type="entry name" value="FAD/NAD(P)-binding domain"/>
    <property type="match status" value="1"/>
</dbReference>